<dbReference type="Proteomes" id="UP000257109">
    <property type="component" value="Unassembled WGS sequence"/>
</dbReference>
<organism evidence="2 3">
    <name type="scientific">Mucuna pruriens</name>
    <name type="common">Velvet bean</name>
    <name type="synonym">Dolichos pruriens</name>
    <dbReference type="NCBI Taxonomy" id="157652"/>
    <lineage>
        <taxon>Eukaryota</taxon>
        <taxon>Viridiplantae</taxon>
        <taxon>Streptophyta</taxon>
        <taxon>Embryophyta</taxon>
        <taxon>Tracheophyta</taxon>
        <taxon>Spermatophyta</taxon>
        <taxon>Magnoliopsida</taxon>
        <taxon>eudicotyledons</taxon>
        <taxon>Gunneridae</taxon>
        <taxon>Pentapetalae</taxon>
        <taxon>rosids</taxon>
        <taxon>fabids</taxon>
        <taxon>Fabales</taxon>
        <taxon>Fabaceae</taxon>
        <taxon>Papilionoideae</taxon>
        <taxon>50 kb inversion clade</taxon>
        <taxon>NPAAA clade</taxon>
        <taxon>indigoferoid/millettioid clade</taxon>
        <taxon>Phaseoleae</taxon>
        <taxon>Mucuna</taxon>
    </lineage>
</organism>
<evidence type="ECO:0000313" key="2">
    <source>
        <dbReference type="EMBL" id="RDX76372.1"/>
    </source>
</evidence>
<protein>
    <submittedName>
        <fullName evidence="2">Uncharacterized protein</fullName>
    </submittedName>
</protein>
<comment type="caution">
    <text evidence="2">The sequence shown here is derived from an EMBL/GenBank/DDBJ whole genome shotgun (WGS) entry which is preliminary data.</text>
</comment>
<reference evidence="2" key="1">
    <citation type="submission" date="2018-05" db="EMBL/GenBank/DDBJ databases">
        <title>Draft genome of Mucuna pruriens seed.</title>
        <authorList>
            <person name="Nnadi N.E."/>
            <person name="Vos R."/>
            <person name="Hasami M.H."/>
            <person name="Devisetty U.K."/>
            <person name="Aguiy J.C."/>
        </authorList>
    </citation>
    <scope>NUCLEOTIDE SEQUENCE [LARGE SCALE GENOMIC DNA]</scope>
    <source>
        <strain evidence="2">JCA_2017</strain>
    </source>
</reference>
<proteinExistence type="predicted"/>
<feature type="compositionally biased region" description="Polar residues" evidence="1">
    <location>
        <begin position="56"/>
        <end position="79"/>
    </location>
</feature>
<dbReference type="AlphaFoldDB" id="A0A371FDJ1"/>
<accession>A0A371FDJ1</accession>
<gene>
    <name evidence="2" type="ORF">CR513_43639</name>
</gene>
<dbReference type="PANTHER" id="PTHR32108:SF9">
    <property type="entry name" value="REVERSE TRANSCRIPTASE RNASE H-LIKE DOMAIN-CONTAINING PROTEIN"/>
    <property type="match status" value="1"/>
</dbReference>
<evidence type="ECO:0000313" key="3">
    <source>
        <dbReference type="Proteomes" id="UP000257109"/>
    </source>
</evidence>
<feature type="region of interest" description="Disordered" evidence="1">
    <location>
        <begin position="56"/>
        <end position="93"/>
    </location>
</feature>
<keyword evidence="3" id="KW-1185">Reference proteome</keyword>
<dbReference type="EMBL" id="QJKJ01009528">
    <property type="protein sequence ID" value="RDX76372.1"/>
    <property type="molecule type" value="Genomic_DNA"/>
</dbReference>
<evidence type="ECO:0000256" key="1">
    <source>
        <dbReference type="SAM" id="MobiDB-lite"/>
    </source>
</evidence>
<dbReference type="PANTHER" id="PTHR32108">
    <property type="entry name" value="DNA-DIRECTED RNA POLYMERASE SUBUNIT ALPHA"/>
    <property type="match status" value="1"/>
</dbReference>
<name>A0A371FDJ1_MUCPR</name>
<sequence>MAKGKTLKNMIAVVPLKALEPPYPKNYDPNAKCDYHAGVDLVDGGWLGFKENQSNVNNNPFSPHEGQSINALSHESSGQEFDEPGSSGERGGRYSEYQLLDQMNKIPARISLLSLLLNSKSHQNLLLKMLNEAHVAQDITVERFNDMVNNITGGGRLTFSKEEVLAEG</sequence>
<feature type="non-terminal residue" evidence="2">
    <location>
        <position position="1"/>
    </location>
</feature>